<accession>A0ABR0K4L0</accession>
<gene>
    <name evidence="1" type="ORF">LTR24_006912</name>
</gene>
<dbReference type="EMBL" id="JAVRRG010000096">
    <property type="protein sequence ID" value="KAK5086267.1"/>
    <property type="molecule type" value="Genomic_DNA"/>
</dbReference>
<proteinExistence type="predicted"/>
<evidence type="ECO:0000313" key="2">
    <source>
        <dbReference type="Proteomes" id="UP001345013"/>
    </source>
</evidence>
<sequence>MTAVLLLFFSNPKRKESEATTKEKSSKSIPFIAVQALLSKKDMPVGKTTAIFFNGLAGATSISIAQNIFTKALIREMPRYTSVVDPAVIFGAGSTRIREVTPARSWRGS</sequence>
<name>A0ABR0K4L0_9EURO</name>
<comment type="caution">
    <text evidence="1">The sequence shown here is derived from an EMBL/GenBank/DDBJ whole genome shotgun (WGS) entry which is preliminary data.</text>
</comment>
<evidence type="ECO:0000313" key="1">
    <source>
        <dbReference type="EMBL" id="KAK5086267.1"/>
    </source>
</evidence>
<organism evidence="1 2">
    <name type="scientific">Lithohypha guttulata</name>
    <dbReference type="NCBI Taxonomy" id="1690604"/>
    <lineage>
        <taxon>Eukaryota</taxon>
        <taxon>Fungi</taxon>
        <taxon>Dikarya</taxon>
        <taxon>Ascomycota</taxon>
        <taxon>Pezizomycotina</taxon>
        <taxon>Eurotiomycetes</taxon>
        <taxon>Chaetothyriomycetidae</taxon>
        <taxon>Chaetothyriales</taxon>
        <taxon>Trichomeriaceae</taxon>
        <taxon>Lithohypha</taxon>
    </lineage>
</organism>
<reference evidence="1 2" key="1">
    <citation type="submission" date="2023-08" db="EMBL/GenBank/DDBJ databases">
        <title>Black Yeasts Isolated from many extreme environments.</title>
        <authorList>
            <person name="Coleine C."/>
            <person name="Stajich J.E."/>
            <person name="Selbmann L."/>
        </authorList>
    </citation>
    <scope>NUCLEOTIDE SEQUENCE [LARGE SCALE GENOMIC DNA]</scope>
    <source>
        <strain evidence="1 2">CCFEE 5885</strain>
    </source>
</reference>
<keyword evidence="2" id="KW-1185">Reference proteome</keyword>
<protein>
    <submittedName>
        <fullName evidence="1">Uncharacterized protein</fullName>
    </submittedName>
</protein>
<dbReference type="Proteomes" id="UP001345013">
    <property type="component" value="Unassembled WGS sequence"/>
</dbReference>